<evidence type="ECO:0000313" key="2">
    <source>
        <dbReference type="Proteomes" id="UP000594060"/>
    </source>
</evidence>
<dbReference type="EMBL" id="MW042804">
    <property type="protein sequence ID" value="QOV07308.1"/>
    <property type="molecule type" value="Genomic_DNA"/>
</dbReference>
<reference evidence="1 2" key="1">
    <citation type="submission" date="2020-09" db="EMBL/GenBank/DDBJ databases">
        <title>The genomes of Klebsiella penumoniae phages isolated from sewage.</title>
        <authorList>
            <person name="Fang Q."/>
            <person name="Feng Y."/>
            <person name="Zong Z."/>
        </authorList>
    </citation>
    <scope>NUCLEOTIDE SEQUENCE [LARGE SCALE GENOMIC DNA]</scope>
    <source>
        <strain evidence="1 2">066042</strain>
    </source>
</reference>
<accession>A0A7S6U2E0</accession>
<dbReference type="Proteomes" id="UP000594060">
    <property type="component" value="Segment"/>
</dbReference>
<sequence length="41" mass="4416">MGLHRKVSPGDTQRQHVGQRHVDSAVVLVALVEGPNELGVE</sequence>
<evidence type="ECO:0000313" key="1">
    <source>
        <dbReference type="EMBL" id="QOV07308.1"/>
    </source>
</evidence>
<protein>
    <submittedName>
        <fullName evidence="1">Uncharacterized protein</fullName>
    </submittedName>
</protein>
<organism evidence="1 2">
    <name type="scientific">Klebsiella phage 066042</name>
    <dbReference type="NCBI Taxonomy" id="2777399"/>
    <lineage>
        <taxon>Viruses</taxon>
        <taxon>Duplodnaviria</taxon>
        <taxon>Heunggongvirae</taxon>
        <taxon>Uroviricota</taxon>
        <taxon>Caudoviricetes</taxon>
        <taxon>Autographivirales</taxon>
        <taxon>Autotranscriptaviridae</taxon>
        <taxon>Studiervirinae</taxon>
        <taxon>Przondovirus</taxon>
        <taxon>Przondovirus pv066042</taxon>
    </lineage>
</organism>
<proteinExistence type="predicted"/>
<name>A0A7S6U2E0_9CAUD</name>
<gene>
    <name evidence="1" type="ORF">DLINEEME_00250</name>
</gene>
<keyword evidence="2" id="KW-1185">Reference proteome</keyword>